<sequence>MLTIFKQPSGSVQALGLRCATEPQVARHSTVWDAAASHWLLSPPPVYKFYDPKNAVRGKLGFGYSSGVRRLYNIRRIRVSCGSVSGSRQPHIISGLCFEFNDTDESVYLGQWLNEVASFNIEQESGRVVGITTWRLFDRDRTLVGASGDPWVDPFSHRFRIDQLYTGLKIETGSGKVFEIPPDDPEKLGYEKVHFRENAFEEFAGLYWKYTFHNDYFTPLYRQKHRYLSVLRNPDRTEQIFWQEAQDWQTGTCYNLSAIHVVWGSADPVARMSGLIFEYGGGKIRRQVGSMSLPGATRQSLKLAEGEEITRVHVLRPVGTVRQEGFLFQGPPRRVIDYSSFFHIEFHTSLGQKAVFSRQMPRNEARGEEQRANCLGVCCPYLFTRDCRYNPTKTERPSDASIVAAEKEKYGEDGVSLNTNHQLVGLGITVGDHTGSGGYATIDGIQTVVAGYDQWMENKR</sequence>
<evidence type="ECO:0000313" key="2">
    <source>
        <dbReference type="Proteomes" id="UP001303222"/>
    </source>
</evidence>
<organism evidence="1 2">
    <name type="scientific">Pseudoneurospora amorphoporcata</name>
    <dbReference type="NCBI Taxonomy" id="241081"/>
    <lineage>
        <taxon>Eukaryota</taxon>
        <taxon>Fungi</taxon>
        <taxon>Dikarya</taxon>
        <taxon>Ascomycota</taxon>
        <taxon>Pezizomycotina</taxon>
        <taxon>Sordariomycetes</taxon>
        <taxon>Sordariomycetidae</taxon>
        <taxon>Sordariales</taxon>
        <taxon>Sordariaceae</taxon>
        <taxon>Pseudoneurospora</taxon>
    </lineage>
</organism>
<reference evidence="1" key="1">
    <citation type="journal article" date="2023" name="Mol. Phylogenet. Evol.">
        <title>Genome-scale phylogeny and comparative genomics of the fungal order Sordariales.</title>
        <authorList>
            <person name="Hensen N."/>
            <person name="Bonometti L."/>
            <person name="Westerberg I."/>
            <person name="Brannstrom I.O."/>
            <person name="Guillou S."/>
            <person name="Cros-Aarteil S."/>
            <person name="Calhoun S."/>
            <person name="Haridas S."/>
            <person name="Kuo A."/>
            <person name="Mondo S."/>
            <person name="Pangilinan J."/>
            <person name="Riley R."/>
            <person name="LaButti K."/>
            <person name="Andreopoulos B."/>
            <person name="Lipzen A."/>
            <person name="Chen C."/>
            <person name="Yan M."/>
            <person name="Daum C."/>
            <person name="Ng V."/>
            <person name="Clum A."/>
            <person name="Steindorff A."/>
            <person name="Ohm R.A."/>
            <person name="Martin F."/>
            <person name="Silar P."/>
            <person name="Natvig D.O."/>
            <person name="Lalanne C."/>
            <person name="Gautier V."/>
            <person name="Ament-Velasquez S.L."/>
            <person name="Kruys A."/>
            <person name="Hutchinson M.I."/>
            <person name="Powell A.J."/>
            <person name="Barry K."/>
            <person name="Miller A.N."/>
            <person name="Grigoriev I.V."/>
            <person name="Debuchy R."/>
            <person name="Gladieux P."/>
            <person name="Hiltunen Thoren M."/>
            <person name="Johannesson H."/>
        </authorList>
    </citation>
    <scope>NUCLEOTIDE SEQUENCE</scope>
    <source>
        <strain evidence="1">CBS 626.80</strain>
    </source>
</reference>
<reference evidence="1" key="2">
    <citation type="submission" date="2023-06" db="EMBL/GenBank/DDBJ databases">
        <authorList>
            <consortium name="Lawrence Berkeley National Laboratory"/>
            <person name="Mondo S.J."/>
            <person name="Hensen N."/>
            <person name="Bonometti L."/>
            <person name="Westerberg I."/>
            <person name="Brannstrom I.O."/>
            <person name="Guillou S."/>
            <person name="Cros-Aarteil S."/>
            <person name="Calhoun S."/>
            <person name="Haridas S."/>
            <person name="Kuo A."/>
            <person name="Pangilinan J."/>
            <person name="Riley R."/>
            <person name="Labutti K."/>
            <person name="Andreopoulos B."/>
            <person name="Lipzen A."/>
            <person name="Chen C."/>
            <person name="Yanf M."/>
            <person name="Daum C."/>
            <person name="Ng V."/>
            <person name="Clum A."/>
            <person name="Steindorff A."/>
            <person name="Ohm R."/>
            <person name="Martin F."/>
            <person name="Silar P."/>
            <person name="Natvig D."/>
            <person name="Lalanne C."/>
            <person name="Gautier V."/>
            <person name="Ament-Velasquez S.L."/>
            <person name="Kruys A."/>
            <person name="Hutchinson M.I."/>
            <person name="Powell A.J."/>
            <person name="Barry K."/>
            <person name="Miller A.N."/>
            <person name="Grigoriev I.V."/>
            <person name="Debuchy R."/>
            <person name="Gladieux P."/>
            <person name="Thoren M.H."/>
            <person name="Johannesson H."/>
        </authorList>
    </citation>
    <scope>NUCLEOTIDE SEQUENCE</scope>
    <source>
        <strain evidence="1">CBS 626.80</strain>
    </source>
</reference>
<gene>
    <name evidence="1" type="ORF">QBC32DRAFT_374541</name>
</gene>
<dbReference type="AlphaFoldDB" id="A0AAN6NJS1"/>
<comment type="caution">
    <text evidence="1">The sequence shown here is derived from an EMBL/GenBank/DDBJ whole genome shotgun (WGS) entry which is preliminary data.</text>
</comment>
<name>A0AAN6NJS1_9PEZI</name>
<proteinExistence type="predicted"/>
<dbReference type="EMBL" id="MU859415">
    <property type="protein sequence ID" value="KAK3947109.1"/>
    <property type="molecule type" value="Genomic_DNA"/>
</dbReference>
<dbReference type="Proteomes" id="UP001303222">
    <property type="component" value="Unassembled WGS sequence"/>
</dbReference>
<keyword evidence="2" id="KW-1185">Reference proteome</keyword>
<protein>
    <submittedName>
        <fullName evidence="1">Uncharacterized protein</fullName>
    </submittedName>
</protein>
<evidence type="ECO:0000313" key="1">
    <source>
        <dbReference type="EMBL" id="KAK3947109.1"/>
    </source>
</evidence>
<accession>A0AAN6NJS1</accession>